<feature type="binding site" evidence="9">
    <location>
        <position position="108"/>
    </location>
    <ligand>
        <name>Mg(2+)</name>
        <dbReference type="ChEBI" id="CHEBI:18420"/>
        <label>2</label>
    </ligand>
</feature>
<dbReference type="EC" id="3.1.3.11" evidence="9"/>
<dbReference type="AlphaFoldDB" id="A0A327KPA7"/>
<dbReference type="FunFam" id="3.40.190.80:FF:000011">
    <property type="entry name" value="Fructose-1,6-bisphosphatase class 1"/>
    <property type="match status" value="1"/>
</dbReference>
<feature type="binding site" evidence="9">
    <location>
        <position position="275"/>
    </location>
    <ligand>
        <name>Mg(2+)</name>
        <dbReference type="ChEBI" id="CHEBI:18420"/>
        <label>2</label>
    </ligand>
</feature>
<dbReference type="Proteomes" id="UP000248863">
    <property type="component" value="Unassembled WGS sequence"/>
</dbReference>
<feature type="binding site" evidence="9">
    <location>
        <position position="111"/>
    </location>
    <ligand>
        <name>Mg(2+)</name>
        <dbReference type="ChEBI" id="CHEBI:18420"/>
        <label>2</label>
    </ligand>
</feature>
<dbReference type="NCBIfam" id="NF006780">
    <property type="entry name" value="PRK09293.1-4"/>
    <property type="match status" value="1"/>
</dbReference>
<organism evidence="13 14">
    <name type="scientific">Rhodoplanes elegans</name>
    <dbReference type="NCBI Taxonomy" id="29408"/>
    <lineage>
        <taxon>Bacteria</taxon>
        <taxon>Pseudomonadati</taxon>
        <taxon>Pseudomonadota</taxon>
        <taxon>Alphaproteobacteria</taxon>
        <taxon>Hyphomicrobiales</taxon>
        <taxon>Nitrobacteraceae</taxon>
        <taxon>Rhodoplanes</taxon>
    </lineage>
</organism>
<comment type="subcellular location">
    <subcellularLocation>
        <location evidence="9">Cytoplasm</location>
    </subcellularLocation>
</comment>
<feature type="binding site" evidence="9">
    <location>
        <position position="108"/>
    </location>
    <ligand>
        <name>Mg(2+)</name>
        <dbReference type="ChEBI" id="CHEBI:18420"/>
        <label>1</label>
    </ligand>
</feature>
<dbReference type="PANTHER" id="PTHR11556">
    <property type="entry name" value="FRUCTOSE-1,6-BISPHOSPHATASE-RELATED"/>
    <property type="match status" value="1"/>
</dbReference>
<comment type="subunit">
    <text evidence="9">Homotetramer.</text>
</comment>
<sequence>MADTLDGYLARWAGTDPTRDAVRKALVAIAGATAAISGVVADGPLAGELSATLGKGADGYDEQKELDVRADALLFEALKGAPVAAYASEEAELPVAVNAGAPLLVAVDPLDGSSNIDTDVTIGTIFSVLPAPAGVDPVSEAAFFQKGRDQLAAGYTVYGPHTALVLSVGEGTVHFVLDRASGTYRLISERVTIPASAKEFAINMSNHRHWDDRLRLYIDDLLQGKDGPREADYNMRWIASMVAEAHRIIIRGGIYLYPADTRAGYTQGRLRLIYEAFPIALLMEQSGAAATDGRTPILDLVPEKLHQRVPLIFGSREKVERVSNYLTGPGEIAERSPLFSKRGLLTA</sequence>
<dbReference type="GO" id="GO:0042132">
    <property type="term" value="F:fructose 1,6-bisphosphate 1-phosphatase activity"/>
    <property type="evidence" value="ECO:0007669"/>
    <property type="project" value="UniProtKB-UniRule"/>
</dbReference>
<dbReference type="Gene3D" id="3.40.190.80">
    <property type="match status" value="1"/>
</dbReference>
<evidence type="ECO:0000259" key="11">
    <source>
        <dbReference type="Pfam" id="PF00316"/>
    </source>
</evidence>
<accession>A0A327KPA7</accession>
<dbReference type="OrthoDB" id="9806756at2"/>
<dbReference type="GO" id="GO:0005986">
    <property type="term" value="P:sucrose biosynthetic process"/>
    <property type="evidence" value="ECO:0007669"/>
    <property type="project" value="TreeGrafter"/>
</dbReference>
<dbReference type="RefSeq" id="WP_111357008.1">
    <property type="nucleotide sequence ID" value="NZ_NHSK01000309.1"/>
</dbReference>
<evidence type="ECO:0000256" key="9">
    <source>
        <dbReference type="HAMAP-Rule" id="MF_01855"/>
    </source>
</evidence>
<comment type="similarity">
    <text evidence="3 9 10">Belongs to the FBPase class 1 family.</text>
</comment>
<dbReference type="InterPro" id="IPR033391">
    <property type="entry name" value="FBPase_N"/>
</dbReference>
<feature type="binding site" evidence="9">
    <location>
        <begin position="111"/>
        <end position="114"/>
    </location>
    <ligand>
        <name>substrate</name>
    </ligand>
</feature>
<dbReference type="GO" id="GO:0030388">
    <property type="term" value="P:fructose 1,6-bisphosphate metabolic process"/>
    <property type="evidence" value="ECO:0007669"/>
    <property type="project" value="TreeGrafter"/>
</dbReference>
<evidence type="ECO:0000313" key="13">
    <source>
        <dbReference type="EMBL" id="RAI39162.1"/>
    </source>
</evidence>
<dbReference type="PIRSF" id="PIRSF500210">
    <property type="entry name" value="FBPtase"/>
    <property type="match status" value="1"/>
</dbReference>
<proteinExistence type="inferred from homology"/>
<dbReference type="InterPro" id="IPR020548">
    <property type="entry name" value="Fructose_bisphosphatase_AS"/>
</dbReference>
<dbReference type="InterPro" id="IPR028343">
    <property type="entry name" value="FBPtase"/>
</dbReference>
<dbReference type="Gene3D" id="3.30.540.10">
    <property type="entry name" value="Fructose-1,6-Bisphosphatase, subunit A, domain 1"/>
    <property type="match status" value="1"/>
</dbReference>
<evidence type="ECO:0000256" key="1">
    <source>
        <dbReference type="ARBA" id="ARBA00001273"/>
    </source>
</evidence>
<feature type="binding site" evidence="9">
    <location>
        <begin position="255"/>
        <end position="257"/>
    </location>
    <ligand>
        <name>substrate</name>
    </ligand>
</feature>
<evidence type="ECO:0000313" key="14">
    <source>
        <dbReference type="Proteomes" id="UP000248863"/>
    </source>
</evidence>
<keyword evidence="6 9" id="KW-0378">Hydrolase</keyword>
<dbReference type="PROSITE" id="PS00124">
    <property type="entry name" value="FBPASE"/>
    <property type="match status" value="1"/>
</dbReference>
<dbReference type="GO" id="GO:0006000">
    <property type="term" value="P:fructose metabolic process"/>
    <property type="evidence" value="ECO:0007669"/>
    <property type="project" value="TreeGrafter"/>
</dbReference>
<comment type="caution">
    <text evidence="13">The sequence shown here is derived from an EMBL/GenBank/DDBJ whole genome shotgun (WGS) entry which is preliminary data.</text>
</comment>
<dbReference type="PRINTS" id="PR00115">
    <property type="entry name" value="F16BPHPHTASE"/>
</dbReference>
<evidence type="ECO:0000256" key="6">
    <source>
        <dbReference type="ARBA" id="ARBA00022801"/>
    </source>
</evidence>
<dbReference type="SUPFAM" id="SSF56655">
    <property type="entry name" value="Carbohydrate phosphatase"/>
    <property type="match status" value="1"/>
</dbReference>
<evidence type="ECO:0000256" key="4">
    <source>
        <dbReference type="ARBA" id="ARBA00022490"/>
    </source>
</evidence>
<comment type="pathway">
    <text evidence="2">Carbohydrate biosynthesis; Calvin cycle.</text>
</comment>
<dbReference type="HAMAP" id="MF_01855">
    <property type="entry name" value="FBPase_class1"/>
    <property type="match status" value="1"/>
</dbReference>
<evidence type="ECO:0000256" key="2">
    <source>
        <dbReference type="ARBA" id="ARBA00005215"/>
    </source>
</evidence>
<dbReference type="NCBIfam" id="NF006779">
    <property type="entry name" value="PRK09293.1-3"/>
    <property type="match status" value="1"/>
</dbReference>
<dbReference type="Pfam" id="PF00316">
    <property type="entry name" value="FBPase"/>
    <property type="match status" value="1"/>
</dbReference>
<comment type="catalytic activity">
    <reaction evidence="1 9">
        <text>beta-D-fructose 1,6-bisphosphate + H2O = beta-D-fructose 6-phosphate + phosphate</text>
        <dbReference type="Rhea" id="RHEA:11064"/>
        <dbReference type="ChEBI" id="CHEBI:15377"/>
        <dbReference type="ChEBI" id="CHEBI:32966"/>
        <dbReference type="ChEBI" id="CHEBI:43474"/>
        <dbReference type="ChEBI" id="CHEBI:57634"/>
        <dbReference type="EC" id="3.1.3.11"/>
    </reaction>
</comment>
<dbReference type="InterPro" id="IPR044015">
    <property type="entry name" value="FBPase_C_dom"/>
</dbReference>
<comment type="caution">
    <text evidence="9">Lacks conserved residue(s) required for the propagation of feature annotation.</text>
</comment>
<keyword evidence="5 9" id="KW-0479">Metal-binding</keyword>
<evidence type="ECO:0000256" key="8">
    <source>
        <dbReference type="ARBA" id="ARBA00023277"/>
    </source>
</evidence>
<comment type="cofactor">
    <cofactor evidence="9">
        <name>Mg(2+)</name>
        <dbReference type="ChEBI" id="CHEBI:18420"/>
    </cofactor>
    <text evidence="9">Binds 2 magnesium ions per subunit.</text>
</comment>
<dbReference type="GO" id="GO:0006094">
    <property type="term" value="P:gluconeogenesis"/>
    <property type="evidence" value="ECO:0007669"/>
    <property type="project" value="UniProtKB-UniRule"/>
</dbReference>
<evidence type="ECO:0000256" key="3">
    <source>
        <dbReference type="ARBA" id="ARBA00010941"/>
    </source>
</evidence>
<feature type="binding site" evidence="9">
    <location>
        <position position="89"/>
    </location>
    <ligand>
        <name>Mg(2+)</name>
        <dbReference type="ChEBI" id="CHEBI:18420"/>
        <label>1</label>
    </ligand>
</feature>
<dbReference type="PANTHER" id="PTHR11556:SF35">
    <property type="entry name" value="SEDOHEPTULOSE-1,7-BISPHOSPHATASE, CHLOROPLASTIC"/>
    <property type="match status" value="1"/>
</dbReference>
<evidence type="ECO:0000256" key="5">
    <source>
        <dbReference type="ARBA" id="ARBA00022723"/>
    </source>
</evidence>
<dbReference type="PIRSF" id="PIRSF000904">
    <property type="entry name" value="FBPtase_SBPase"/>
    <property type="match status" value="1"/>
</dbReference>
<dbReference type="GO" id="GO:0005829">
    <property type="term" value="C:cytosol"/>
    <property type="evidence" value="ECO:0007669"/>
    <property type="project" value="TreeGrafter"/>
</dbReference>
<dbReference type="CDD" id="cd00354">
    <property type="entry name" value="FBPase"/>
    <property type="match status" value="1"/>
</dbReference>
<keyword evidence="14" id="KW-1185">Reference proteome</keyword>
<dbReference type="InterPro" id="IPR000146">
    <property type="entry name" value="FBPase_class-1"/>
</dbReference>
<feature type="domain" description="Fructose-1-6-bisphosphatase class I N-terminal" evidence="11">
    <location>
        <begin position="22"/>
        <end position="188"/>
    </location>
</feature>
<protein>
    <recommendedName>
        <fullName evidence="9">Fructose-1,6-bisphosphatase class 1</fullName>
        <shortName evidence="9">FBPase class 1</shortName>
        <ecNumber evidence="9">3.1.3.11</ecNumber>
    </recommendedName>
    <alternativeName>
        <fullName evidence="9">D-fructose-1,6-bisphosphate 1-phosphohydrolase class 1</fullName>
    </alternativeName>
</protein>
<feature type="binding site" evidence="9">
    <location>
        <position position="203"/>
    </location>
    <ligand>
        <name>substrate</name>
    </ligand>
</feature>
<dbReference type="Pfam" id="PF18913">
    <property type="entry name" value="FBPase_C"/>
    <property type="match status" value="1"/>
</dbReference>
<keyword evidence="7 9" id="KW-0460">Magnesium</keyword>
<dbReference type="EMBL" id="NPEU01000087">
    <property type="protein sequence ID" value="RAI39162.1"/>
    <property type="molecule type" value="Genomic_DNA"/>
</dbReference>
<evidence type="ECO:0000256" key="10">
    <source>
        <dbReference type="RuleBase" id="RU000508"/>
    </source>
</evidence>
<evidence type="ECO:0000256" key="7">
    <source>
        <dbReference type="ARBA" id="ARBA00022842"/>
    </source>
</evidence>
<reference evidence="13 14" key="1">
    <citation type="submission" date="2017-07" db="EMBL/GenBank/DDBJ databases">
        <title>Draft Genome Sequences of Select Purple Nonsulfur Bacteria.</title>
        <authorList>
            <person name="Lasarre B."/>
            <person name="Mckinlay J.B."/>
        </authorList>
    </citation>
    <scope>NUCLEOTIDE SEQUENCE [LARGE SCALE GENOMIC DNA]</scope>
    <source>
        <strain evidence="13 14">DSM 11907</strain>
    </source>
</reference>
<evidence type="ECO:0000259" key="12">
    <source>
        <dbReference type="Pfam" id="PF18913"/>
    </source>
</evidence>
<dbReference type="GO" id="GO:0006002">
    <property type="term" value="P:fructose 6-phosphate metabolic process"/>
    <property type="evidence" value="ECO:0007669"/>
    <property type="project" value="TreeGrafter"/>
</dbReference>
<gene>
    <name evidence="9" type="primary">fbp</name>
    <name evidence="13" type="ORF">CH338_10275</name>
</gene>
<name>A0A327KPA7_9BRAD</name>
<keyword evidence="4 9" id="KW-0963">Cytoplasm</keyword>
<feature type="domain" description="Fructose-1-6-bisphosphatase class 1 C-terminal" evidence="12">
    <location>
        <begin position="193"/>
        <end position="326"/>
    </location>
</feature>
<dbReference type="GO" id="GO:0000287">
    <property type="term" value="F:magnesium ion binding"/>
    <property type="evidence" value="ECO:0007669"/>
    <property type="project" value="UniProtKB-UniRule"/>
</dbReference>
<keyword evidence="8 9" id="KW-0119">Carbohydrate metabolism</keyword>
<feature type="binding site" evidence="9">
    <location>
        <position position="110"/>
    </location>
    <ligand>
        <name>Mg(2+)</name>
        <dbReference type="ChEBI" id="CHEBI:18420"/>
        <label>1</label>
    </ligand>
</feature>